<organism evidence="16 17">
    <name type="scientific">Achromobacter dolens</name>
    <dbReference type="NCBI Taxonomy" id="1287738"/>
    <lineage>
        <taxon>Bacteria</taxon>
        <taxon>Pseudomonadati</taxon>
        <taxon>Pseudomonadota</taxon>
        <taxon>Betaproteobacteria</taxon>
        <taxon>Burkholderiales</taxon>
        <taxon>Alcaligenaceae</taxon>
        <taxon>Achromobacter</taxon>
    </lineage>
</organism>
<comment type="subcellular location">
    <subcellularLocation>
        <location evidence="2">Cell inner membrane</location>
        <topology evidence="2">Single-pass membrane protein</topology>
    </subcellularLocation>
</comment>
<dbReference type="NCBIfam" id="NF008323">
    <property type="entry name" value="PRK11114.1-1"/>
    <property type="match status" value="1"/>
</dbReference>
<name>A0A6S7E4K1_9BURK</name>
<dbReference type="PANTHER" id="PTHR39083">
    <property type="entry name" value="CYCLIC DI-GMP-BINDING PROTEIN"/>
    <property type="match status" value="1"/>
</dbReference>
<proteinExistence type="inferred from homology"/>
<dbReference type="NCBIfam" id="NF008330">
    <property type="entry name" value="PRK11114.2-4"/>
    <property type="match status" value="1"/>
</dbReference>
<dbReference type="Pfam" id="PF03170">
    <property type="entry name" value="BcsB"/>
    <property type="match status" value="1"/>
</dbReference>
<evidence type="ECO:0000256" key="1">
    <source>
        <dbReference type="ARBA" id="ARBA00002057"/>
    </source>
</evidence>
<sequence>MIPRLDAWPPRPCLSPAQSVPRRALLSALLVLGAVMPALAEPVAADPVAATASAATLPPGARIYSVPLSRLSGQSALPLRGVDGINGLGFSARRDQQVIGARVNLDYSYSPALLPDLSHLKVLLNGEVAGSVALPKEAAATPTRQTVELPVPALADYNRLDVQLIGHYTLGCEDPVHSSLWADVAGRSTLELTVMPVDLPNDLALLPVPFFDSRDIRQLALPIVLGASPDAARLESAGILTSWFGALAGYRGARFDAHLQDLPATGNAVVLLLPGDTVAGLQTPAIDGPSVAMQTNPRDPHGKLLLVMGRDAKELRQAAAALALGSEALSGSQARITRLETPRPRKPFDAPNWLRSDRPVAFGELVPTRDLNVSGHRPPPVQVNLRVPPGLFGWHSDGVPVNLIYRYSPRPGARQSVMEMMAGNQLVRSFALHEGPGVYNRLTGMPASEGKARVMVPTYLLPPQTALQFNYVYEYAKLGECQNSILDNVRSAIDPGSTIDISGLPKYAAMPDLSLFADAGFPFTRMADLSETAVVMPEGAGVSDFSAYLTLMGVMGQATGYPATGVTVTQGAQVAAQRDKDLLVLASGDNQPLLAQWGDALPSGFNGKEERRFSLSSWVDGVASWFGNDPRDRKRQADIQLAFSSGGVTATLAGLQSPLQSGRSAVVVSGTSADGLASAVQALLASRDAESKADNPQDRIGGSLSVISGGQAYTLQDEQSYYVGSLPTWLGLQWFFARHPLTLVGALLLSALVIAVLLYLSLRARAQRRLGS</sequence>
<evidence type="ECO:0000256" key="3">
    <source>
        <dbReference type="ARBA" id="ARBA00005186"/>
    </source>
</evidence>
<evidence type="ECO:0000256" key="6">
    <source>
        <dbReference type="ARBA" id="ARBA00021844"/>
    </source>
</evidence>
<keyword evidence="8 15" id="KW-0997">Cell inner membrane</keyword>
<evidence type="ECO:0000256" key="15">
    <source>
        <dbReference type="RuleBase" id="RU365021"/>
    </source>
</evidence>
<evidence type="ECO:0000256" key="11">
    <source>
        <dbReference type="ARBA" id="ARBA00022916"/>
    </source>
</evidence>
<dbReference type="Gene3D" id="2.60.120.260">
    <property type="entry name" value="Galactose-binding domain-like"/>
    <property type="match status" value="2"/>
</dbReference>
<feature type="transmembrane region" description="Helical" evidence="15">
    <location>
        <begin position="741"/>
        <end position="762"/>
    </location>
</feature>
<dbReference type="GeneID" id="94357787"/>
<dbReference type="GO" id="GO:0030244">
    <property type="term" value="P:cellulose biosynthetic process"/>
    <property type="evidence" value="ECO:0007669"/>
    <property type="project" value="UniProtKB-KW"/>
</dbReference>
<dbReference type="InterPro" id="IPR003920">
    <property type="entry name" value="Cell_synth_B"/>
</dbReference>
<evidence type="ECO:0000256" key="12">
    <source>
        <dbReference type="ARBA" id="ARBA00022989"/>
    </source>
</evidence>
<dbReference type="PANTHER" id="PTHR39083:SF1">
    <property type="entry name" value="CYCLIC DI-GMP-BINDING PROTEIN"/>
    <property type="match status" value="1"/>
</dbReference>
<evidence type="ECO:0000256" key="2">
    <source>
        <dbReference type="ARBA" id="ARBA00004377"/>
    </source>
</evidence>
<protein>
    <recommendedName>
        <fullName evidence="6 15">Cyclic di-GMP-binding protein</fullName>
    </recommendedName>
    <alternativeName>
        <fullName evidence="14 15">Cellulose synthase regulatory subunit</fullName>
    </alternativeName>
</protein>
<dbReference type="AlphaFoldDB" id="A0A6S7E4K1"/>
<keyword evidence="7 15" id="KW-1003">Cell membrane</keyword>
<evidence type="ECO:0000256" key="13">
    <source>
        <dbReference type="ARBA" id="ARBA00023136"/>
    </source>
</evidence>
<keyword evidence="17" id="KW-1185">Reference proteome</keyword>
<comment type="subunit">
    <text evidence="5 15">Tightly associated with the cellulose synthase catalytic subunit.</text>
</comment>
<dbReference type="UniPathway" id="UPA00694"/>
<keyword evidence="9 15" id="KW-0973">c-di-GMP</keyword>
<keyword evidence="10 15" id="KW-0812">Transmembrane</keyword>
<evidence type="ECO:0000256" key="4">
    <source>
        <dbReference type="ARBA" id="ARBA00010714"/>
    </source>
</evidence>
<comment type="pathway">
    <text evidence="3 15">Glycan metabolism; bacterial cellulose biosynthesis.</text>
</comment>
<dbReference type="GO" id="GO:0005886">
    <property type="term" value="C:plasma membrane"/>
    <property type="evidence" value="ECO:0007669"/>
    <property type="project" value="UniProtKB-SubCell"/>
</dbReference>
<keyword evidence="12 15" id="KW-1133">Transmembrane helix</keyword>
<feature type="signal peptide" evidence="15">
    <location>
        <begin position="1"/>
        <end position="40"/>
    </location>
</feature>
<feature type="chain" id="PRO_5029039137" description="Cyclic di-GMP-binding protein" evidence="15">
    <location>
        <begin position="41"/>
        <end position="772"/>
    </location>
</feature>
<evidence type="ECO:0000256" key="14">
    <source>
        <dbReference type="ARBA" id="ARBA00033444"/>
    </source>
</evidence>
<keyword evidence="15" id="KW-0732">Signal</keyword>
<evidence type="ECO:0000256" key="9">
    <source>
        <dbReference type="ARBA" id="ARBA00022636"/>
    </source>
</evidence>
<comment type="similarity">
    <text evidence="4 15">Belongs to the AcsB/BcsB family.</text>
</comment>
<evidence type="ECO:0000256" key="10">
    <source>
        <dbReference type="ARBA" id="ARBA00022692"/>
    </source>
</evidence>
<keyword evidence="13 15" id="KW-0472">Membrane</keyword>
<dbReference type="Proteomes" id="UP000494272">
    <property type="component" value="Unassembled WGS sequence"/>
</dbReference>
<keyword evidence="11 15" id="KW-0135">Cellulose biosynthesis</keyword>
<dbReference type="RefSeq" id="WP_277355997.1">
    <property type="nucleotide sequence ID" value="NZ_CADIKW010000010.1"/>
</dbReference>
<reference evidence="16 17" key="1">
    <citation type="submission" date="2020-04" db="EMBL/GenBank/DDBJ databases">
        <authorList>
            <person name="De Canck E."/>
        </authorList>
    </citation>
    <scope>NUCLEOTIDE SEQUENCE [LARGE SCALE GENOMIC DNA]</scope>
    <source>
        <strain evidence="16 17">LMG 26841</strain>
    </source>
</reference>
<gene>
    <name evidence="16" type="primary">bcsB_1</name>
    <name evidence="16" type="ORF">LMG26841_04242</name>
</gene>
<evidence type="ECO:0000256" key="7">
    <source>
        <dbReference type="ARBA" id="ARBA00022475"/>
    </source>
</evidence>
<comment type="function">
    <text evidence="1 15">Binds the cellulose synthase activator, bis-(3'-5') cyclic diguanylic acid (c-di-GMP).</text>
</comment>
<accession>A0A6S7E4K1</accession>
<evidence type="ECO:0000313" key="16">
    <source>
        <dbReference type="EMBL" id="CAB3896348.1"/>
    </source>
</evidence>
<dbReference type="EMBL" id="CADIKW010000010">
    <property type="protein sequence ID" value="CAB3896348.1"/>
    <property type="molecule type" value="Genomic_DNA"/>
</dbReference>
<dbReference type="GO" id="GO:0006011">
    <property type="term" value="P:UDP-alpha-D-glucose metabolic process"/>
    <property type="evidence" value="ECO:0007669"/>
    <property type="project" value="InterPro"/>
</dbReference>
<evidence type="ECO:0000256" key="5">
    <source>
        <dbReference type="ARBA" id="ARBA00011437"/>
    </source>
</evidence>
<evidence type="ECO:0000313" key="17">
    <source>
        <dbReference type="Proteomes" id="UP000494272"/>
    </source>
</evidence>
<evidence type="ECO:0000256" key="8">
    <source>
        <dbReference type="ARBA" id="ARBA00022519"/>
    </source>
</evidence>
<dbReference type="PRINTS" id="PR01440">
    <property type="entry name" value="CELLSNTHASEB"/>
</dbReference>
<dbReference type="InterPro" id="IPR018513">
    <property type="entry name" value="Cell_synthase_bac"/>
</dbReference>